<keyword evidence="1" id="KW-0328">Glycosyltransferase</keyword>
<dbReference type="GO" id="GO:1990404">
    <property type="term" value="F:NAD+-protein mono-ADP-ribosyltransferase activity"/>
    <property type="evidence" value="ECO:0007669"/>
    <property type="project" value="TreeGrafter"/>
</dbReference>
<dbReference type="Proteomes" id="UP000013827">
    <property type="component" value="Unassembled WGS sequence"/>
</dbReference>
<dbReference type="Gene3D" id="3.90.228.10">
    <property type="match status" value="1"/>
</dbReference>
<proteinExistence type="predicted"/>
<keyword evidence="4" id="KW-1185">Reference proteome</keyword>
<accession>A0A0D3L0E9</accession>
<dbReference type="STRING" id="2903.R1G6R5"/>
<dbReference type="PANTHER" id="PTHR45740">
    <property type="entry name" value="POLY [ADP-RIBOSE] POLYMERASE"/>
    <property type="match status" value="1"/>
</dbReference>
<dbReference type="RefSeq" id="XP_005793913.1">
    <property type="nucleotide sequence ID" value="XM_005793856.1"/>
</dbReference>
<dbReference type="GO" id="GO:0003950">
    <property type="term" value="F:NAD+ poly-ADP-ribosyltransferase activity"/>
    <property type="evidence" value="ECO:0007669"/>
    <property type="project" value="UniProtKB-UniRule"/>
</dbReference>
<evidence type="ECO:0000256" key="1">
    <source>
        <dbReference type="RuleBase" id="RU362114"/>
    </source>
</evidence>
<dbReference type="AlphaFoldDB" id="A0A0D3L0E9"/>
<dbReference type="HOGENOM" id="CLU_673419_0_0_1"/>
<dbReference type="InterPro" id="IPR051712">
    <property type="entry name" value="ARTD-AVP"/>
</dbReference>
<evidence type="ECO:0000313" key="3">
    <source>
        <dbReference type="EnsemblProtists" id="EOD41484"/>
    </source>
</evidence>
<sequence>MADAAEAKESDGVFETLKTASFFALWGPDEAHPEGPALSLYLDIAATLRIAGNVVLGGAFDMAAKRRASGDQGQQQLHDETSSKLRECVRSSMSRLPHYSRYSQTGTEQLASDDPIYEHLAREFQRTTASHRGPEPGDPHRDPPQFDVLRILRVKAPRLQEKYLAEVQDIAGLCQRAVTSLTVDALEVSSFDGLSMNEFLMYHGAPSDLVESRLLMQGLDPRYAGEHFGKLFGSGIYLATNSSKSDIYTKPNAAGERCILVVRACLGEAYLCPEPMRRSLRPPERPDGRGALSSVIALTTTGGGCVEHPEYIVYKESQTLVEYAIWYKHRPSCRCTHCIQLHEERRLYFLDRSGQHFLDAALVRFLKQKHAITAGVDVPYTSLAEMQQHDLVGRQYFEQQGLSLFRYIP</sequence>
<protein>
    <recommendedName>
        <fullName evidence="1">Poly [ADP-ribose] polymerase</fullName>
        <shortName evidence="1">PARP</shortName>
        <ecNumber evidence="1">2.4.2.-</ecNumber>
    </recommendedName>
</protein>
<dbReference type="EnsemblProtists" id="EOD41484">
    <property type="protein sequence ID" value="EOD41484"/>
    <property type="gene ID" value="EMIHUDRAFT_193771"/>
</dbReference>
<evidence type="ECO:0000313" key="4">
    <source>
        <dbReference type="Proteomes" id="UP000013827"/>
    </source>
</evidence>
<dbReference type="GeneID" id="17287452"/>
<dbReference type="eggNOG" id="KOG4177">
    <property type="taxonomic scope" value="Eukaryota"/>
</dbReference>
<dbReference type="InterPro" id="IPR012317">
    <property type="entry name" value="Poly(ADP-ribose)pol_cat_dom"/>
</dbReference>
<dbReference type="GO" id="GO:0005634">
    <property type="term" value="C:nucleus"/>
    <property type="evidence" value="ECO:0007669"/>
    <property type="project" value="TreeGrafter"/>
</dbReference>
<dbReference type="PROSITE" id="PS51059">
    <property type="entry name" value="PARP_CATALYTIC"/>
    <property type="match status" value="1"/>
</dbReference>
<keyword evidence="1" id="KW-0520">NAD</keyword>
<reference evidence="4" key="1">
    <citation type="journal article" date="2013" name="Nature">
        <title>Pan genome of the phytoplankton Emiliania underpins its global distribution.</title>
        <authorList>
            <person name="Read B.A."/>
            <person name="Kegel J."/>
            <person name="Klute M.J."/>
            <person name="Kuo A."/>
            <person name="Lefebvre S.C."/>
            <person name="Maumus F."/>
            <person name="Mayer C."/>
            <person name="Miller J."/>
            <person name="Monier A."/>
            <person name="Salamov A."/>
            <person name="Young J."/>
            <person name="Aguilar M."/>
            <person name="Claverie J.M."/>
            <person name="Frickenhaus S."/>
            <person name="Gonzalez K."/>
            <person name="Herman E.K."/>
            <person name="Lin Y.C."/>
            <person name="Napier J."/>
            <person name="Ogata H."/>
            <person name="Sarno A.F."/>
            <person name="Shmutz J."/>
            <person name="Schroeder D."/>
            <person name="de Vargas C."/>
            <person name="Verret F."/>
            <person name="von Dassow P."/>
            <person name="Valentin K."/>
            <person name="Van de Peer Y."/>
            <person name="Wheeler G."/>
            <person name="Dacks J.B."/>
            <person name="Delwiche C.F."/>
            <person name="Dyhrman S.T."/>
            <person name="Glockner G."/>
            <person name="John U."/>
            <person name="Richards T."/>
            <person name="Worden A.Z."/>
            <person name="Zhang X."/>
            <person name="Grigoriev I.V."/>
            <person name="Allen A.E."/>
            <person name="Bidle K."/>
            <person name="Borodovsky M."/>
            <person name="Bowler C."/>
            <person name="Brownlee C."/>
            <person name="Cock J.M."/>
            <person name="Elias M."/>
            <person name="Gladyshev V.N."/>
            <person name="Groth M."/>
            <person name="Guda C."/>
            <person name="Hadaegh A."/>
            <person name="Iglesias-Rodriguez M.D."/>
            <person name="Jenkins J."/>
            <person name="Jones B.M."/>
            <person name="Lawson T."/>
            <person name="Leese F."/>
            <person name="Lindquist E."/>
            <person name="Lobanov A."/>
            <person name="Lomsadze A."/>
            <person name="Malik S.B."/>
            <person name="Marsh M.E."/>
            <person name="Mackinder L."/>
            <person name="Mock T."/>
            <person name="Mueller-Roeber B."/>
            <person name="Pagarete A."/>
            <person name="Parker M."/>
            <person name="Probert I."/>
            <person name="Quesneville H."/>
            <person name="Raines C."/>
            <person name="Rensing S.A."/>
            <person name="Riano-Pachon D.M."/>
            <person name="Richier S."/>
            <person name="Rokitta S."/>
            <person name="Shiraiwa Y."/>
            <person name="Soanes D.M."/>
            <person name="van der Giezen M."/>
            <person name="Wahlund T.M."/>
            <person name="Williams B."/>
            <person name="Wilson W."/>
            <person name="Wolfe G."/>
            <person name="Wurch L.L."/>
        </authorList>
    </citation>
    <scope>NUCLEOTIDE SEQUENCE</scope>
</reference>
<reference evidence="3" key="2">
    <citation type="submission" date="2024-10" db="UniProtKB">
        <authorList>
            <consortium name="EnsemblProtists"/>
        </authorList>
    </citation>
    <scope>IDENTIFICATION</scope>
</reference>
<dbReference type="EC" id="2.4.2.-" evidence="1"/>
<dbReference type="Pfam" id="PF00644">
    <property type="entry name" value="PARP"/>
    <property type="match status" value="1"/>
</dbReference>
<dbReference type="PaxDb" id="2903-EOD41484"/>
<dbReference type="KEGG" id="ehx:EMIHUDRAFT_193771"/>
<dbReference type="SUPFAM" id="SSF56399">
    <property type="entry name" value="ADP-ribosylation"/>
    <property type="match status" value="1"/>
</dbReference>
<dbReference type="PANTHER" id="PTHR45740:SF2">
    <property type="entry name" value="POLY [ADP-RIBOSE] POLYMERASE"/>
    <property type="match status" value="1"/>
</dbReference>
<name>A0A0D3L0E9_EMIH1</name>
<evidence type="ECO:0000259" key="2">
    <source>
        <dbReference type="PROSITE" id="PS51059"/>
    </source>
</evidence>
<keyword evidence="1" id="KW-0808">Transferase</keyword>
<organism evidence="3 4">
    <name type="scientific">Emiliania huxleyi (strain CCMP1516)</name>
    <dbReference type="NCBI Taxonomy" id="280463"/>
    <lineage>
        <taxon>Eukaryota</taxon>
        <taxon>Haptista</taxon>
        <taxon>Haptophyta</taxon>
        <taxon>Prymnesiophyceae</taxon>
        <taxon>Isochrysidales</taxon>
        <taxon>Noelaerhabdaceae</taxon>
        <taxon>Emiliania</taxon>
    </lineage>
</organism>
<feature type="domain" description="PARP catalytic" evidence="2">
    <location>
        <begin position="96"/>
        <end position="336"/>
    </location>
</feature>